<evidence type="ECO:0000313" key="2">
    <source>
        <dbReference type="EMBL" id="ROV69858.1"/>
    </source>
</evidence>
<accession>A0A423V5Y4</accession>
<evidence type="ECO:0008006" key="4">
    <source>
        <dbReference type="Google" id="ProtNLM"/>
    </source>
</evidence>
<keyword evidence="1" id="KW-0732">Signal</keyword>
<evidence type="ECO:0000313" key="3">
    <source>
        <dbReference type="Proteomes" id="UP000285596"/>
    </source>
</evidence>
<evidence type="ECO:0000256" key="1">
    <source>
        <dbReference type="SAM" id="SignalP"/>
    </source>
</evidence>
<dbReference type="RefSeq" id="WP_006127092.1">
    <property type="nucleotide sequence ID" value="NZ_QWFA01000011.1"/>
</dbReference>
<sequence>MALHARKPERRVLLRAGLTFTALGAALGAGAGSAQAVSLPPAAEVPEQGVSALQAVGETAAPAVTSALGTSLASSVAPITDLQLDPLAGTGVDPLDNAVGTQIADFKPVTTAIVTDPITSGGALSDLPVVGSVTKLVTG</sequence>
<reference evidence="2 3" key="1">
    <citation type="submission" date="2018-08" db="EMBL/GenBank/DDBJ databases">
        <title>Streptomyces globisporus 1912-4Crt, whole genome shotgun sequence.</title>
        <authorList>
            <person name="Matselyukh B."/>
        </authorList>
    </citation>
    <scope>NUCLEOTIDE SEQUENCE [LARGE SCALE GENOMIC DNA]</scope>
    <source>
        <strain evidence="2 3">1912-4Crt</strain>
    </source>
</reference>
<protein>
    <recommendedName>
        <fullName evidence="4">ATP-binding protein</fullName>
    </recommendedName>
</protein>
<feature type="signal peptide" evidence="1">
    <location>
        <begin position="1"/>
        <end position="36"/>
    </location>
</feature>
<dbReference type="Proteomes" id="UP000285596">
    <property type="component" value="Unassembled WGS sequence"/>
</dbReference>
<feature type="chain" id="PRO_5019038135" description="ATP-binding protein" evidence="1">
    <location>
        <begin position="37"/>
        <end position="139"/>
    </location>
</feature>
<dbReference type="PROSITE" id="PS51318">
    <property type="entry name" value="TAT"/>
    <property type="match status" value="1"/>
</dbReference>
<proteinExistence type="predicted"/>
<dbReference type="InterPro" id="IPR006311">
    <property type="entry name" value="TAT_signal"/>
</dbReference>
<dbReference type="EMBL" id="QWFA01000011">
    <property type="protein sequence ID" value="ROV69858.1"/>
    <property type="molecule type" value="Genomic_DNA"/>
</dbReference>
<comment type="caution">
    <text evidence="2">The sequence shown here is derived from an EMBL/GenBank/DDBJ whole genome shotgun (WGS) entry which is preliminary data.</text>
</comment>
<name>A0A423V5Y4_STRGL</name>
<organism evidence="2 3">
    <name type="scientific">Streptomyces globisporus</name>
    <dbReference type="NCBI Taxonomy" id="1908"/>
    <lineage>
        <taxon>Bacteria</taxon>
        <taxon>Bacillati</taxon>
        <taxon>Actinomycetota</taxon>
        <taxon>Actinomycetes</taxon>
        <taxon>Kitasatosporales</taxon>
        <taxon>Streptomycetaceae</taxon>
        <taxon>Streptomyces</taxon>
    </lineage>
</organism>
<dbReference type="AlphaFoldDB" id="A0A423V5Y4"/>
<gene>
    <name evidence="2" type="ORF">D3105_03915</name>
</gene>